<dbReference type="Proteomes" id="UP001595962">
    <property type="component" value="Unassembled WGS sequence"/>
</dbReference>
<dbReference type="Gene3D" id="3.90.1150.10">
    <property type="entry name" value="Aspartate Aminotransferase, domain 1"/>
    <property type="match status" value="1"/>
</dbReference>
<evidence type="ECO:0000313" key="6">
    <source>
        <dbReference type="Proteomes" id="UP001595962"/>
    </source>
</evidence>
<feature type="domain" description="Aminotransferase class I/classII large" evidence="4">
    <location>
        <begin position="41"/>
        <end position="378"/>
    </location>
</feature>
<evidence type="ECO:0000259" key="4">
    <source>
        <dbReference type="Pfam" id="PF00155"/>
    </source>
</evidence>
<dbReference type="EMBL" id="JBHSGB010000005">
    <property type="protein sequence ID" value="MFC4654499.1"/>
    <property type="molecule type" value="Genomic_DNA"/>
</dbReference>
<dbReference type="InterPro" id="IPR015421">
    <property type="entry name" value="PyrdxlP-dep_Trfase_major"/>
</dbReference>
<keyword evidence="6" id="KW-1185">Reference proteome</keyword>
<gene>
    <name evidence="5" type="ORF">ACFO3I_05615</name>
</gene>
<dbReference type="InterPro" id="IPR050087">
    <property type="entry name" value="AON_synthase_class-II"/>
</dbReference>
<keyword evidence="5" id="KW-0032">Aminotransferase</keyword>
<dbReference type="Pfam" id="PF00155">
    <property type="entry name" value="Aminotran_1_2"/>
    <property type="match status" value="1"/>
</dbReference>
<keyword evidence="2" id="KW-0808">Transferase</keyword>
<comment type="cofactor">
    <cofactor evidence="1">
        <name>pyridoxal 5'-phosphate</name>
        <dbReference type="ChEBI" id="CHEBI:597326"/>
    </cofactor>
</comment>
<accession>A0ABV9JJW7</accession>
<dbReference type="RefSeq" id="WP_377332433.1">
    <property type="nucleotide sequence ID" value="NZ_JBHSGB010000005.1"/>
</dbReference>
<dbReference type="InterPro" id="IPR004839">
    <property type="entry name" value="Aminotransferase_I/II_large"/>
</dbReference>
<dbReference type="InterPro" id="IPR015422">
    <property type="entry name" value="PyrdxlP-dep_Trfase_small"/>
</dbReference>
<dbReference type="GO" id="GO:0008483">
    <property type="term" value="F:transaminase activity"/>
    <property type="evidence" value="ECO:0007669"/>
    <property type="project" value="UniProtKB-KW"/>
</dbReference>
<evidence type="ECO:0000256" key="2">
    <source>
        <dbReference type="ARBA" id="ARBA00022679"/>
    </source>
</evidence>
<keyword evidence="3" id="KW-0663">Pyridoxal phosphate</keyword>
<proteinExistence type="predicted"/>
<dbReference type="SUPFAM" id="SSF53383">
    <property type="entry name" value="PLP-dependent transferases"/>
    <property type="match status" value="1"/>
</dbReference>
<organism evidence="5 6">
    <name type="scientific">Rheinheimera marina</name>
    <dbReference type="NCBI Taxonomy" id="1774958"/>
    <lineage>
        <taxon>Bacteria</taxon>
        <taxon>Pseudomonadati</taxon>
        <taxon>Pseudomonadota</taxon>
        <taxon>Gammaproteobacteria</taxon>
        <taxon>Chromatiales</taxon>
        <taxon>Chromatiaceae</taxon>
        <taxon>Rheinheimera</taxon>
    </lineage>
</organism>
<evidence type="ECO:0000256" key="3">
    <source>
        <dbReference type="ARBA" id="ARBA00022898"/>
    </source>
</evidence>
<protein>
    <submittedName>
        <fullName evidence="5">Aminotransferase class I/II-fold pyridoxal phosphate-dependent enzyme</fullName>
    </submittedName>
</protein>
<name>A0ABV9JJW7_9GAMM</name>
<dbReference type="PANTHER" id="PTHR13693:SF100">
    <property type="entry name" value="8-AMINO-7-OXONONANOATE SYNTHASE"/>
    <property type="match status" value="1"/>
</dbReference>
<evidence type="ECO:0000313" key="5">
    <source>
        <dbReference type="EMBL" id="MFC4654499.1"/>
    </source>
</evidence>
<comment type="caution">
    <text evidence="5">The sequence shown here is derived from an EMBL/GenBank/DDBJ whole genome shotgun (WGS) entry which is preliminary data.</text>
</comment>
<evidence type="ECO:0000256" key="1">
    <source>
        <dbReference type="ARBA" id="ARBA00001933"/>
    </source>
</evidence>
<sequence>MHASSRFRQAIAERQQAQLYRQSALIEQYQGRLLQLAGRSYLNFSGNDYLGLAQSTEVTAALADGALRFGCGSSGSPVLTGFHYAHQALTDEMRDWLQMDDVLLLSSGFSANQLLLHTLPAAQDHLLLDKLCHASLIDAALTAPCSYSRFVHQDYVALGNKLSDQANAWVVTEGVFSMDGDSPDWSRLTELCHQHQAGLILDDAHGLGQCGEQGRGSWADAGVAPQQISALMANFGKALGGQGAFVAGSQLLIDYLRQFGRHYVYSTAMSPAMCWAMRTAVQVCRREQWRRDKLAEHIALFRALARQADLPLLPSATAIQPVLVGDTNKALVLSEQLKQQGIWLAAIRPPTVPRHGARLRVTLSAQHEAKDIQQLINVLRSLW</sequence>
<dbReference type="Gene3D" id="3.40.640.10">
    <property type="entry name" value="Type I PLP-dependent aspartate aminotransferase-like (Major domain)"/>
    <property type="match status" value="1"/>
</dbReference>
<reference evidence="6" key="1">
    <citation type="journal article" date="2019" name="Int. J. Syst. Evol. Microbiol.">
        <title>The Global Catalogue of Microorganisms (GCM) 10K type strain sequencing project: providing services to taxonomists for standard genome sequencing and annotation.</title>
        <authorList>
            <consortium name="The Broad Institute Genomics Platform"/>
            <consortium name="The Broad Institute Genome Sequencing Center for Infectious Disease"/>
            <person name="Wu L."/>
            <person name="Ma J."/>
        </authorList>
    </citation>
    <scope>NUCLEOTIDE SEQUENCE [LARGE SCALE GENOMIC DNA]</scope>
    <source>
        <strain evidence="6">DT28</strain>
    </source>
</reference>
<dbReference type="InterPro" id="IPR015424">
    <property type="entry name" value="PyrdxlP-dep_Trfase"/>
</dbReference>
<dbReference type="PANTHER" id="PTHR13693">
    <property type="entry name" value="CLASS II AMINOTRANSFERASE/8-AMINO-7-OXONONANOATE SYNTHASE"/>
    <property type="match status" value="1"/>
</dbReference>